<reference evidence="3 4" key="1">
    <citation type="submission" date="2023-03" db="EMBL/GenBank/DDBJ databases">
        <title>Genome insight into feeding habits of ladybird beetles.</title>
        <authorList>
            <person name="Li H.-S."/>
            <person name="Huang Y.-H."/>
            <person name="Pang H."/>
        </authorList>
    </citation>
    <scope>NUCLEOTIDE SEQUENCE [LARGE SCALE GENOMIC DNA]</scope>
    <source>
        <strain evidence="3">SYSU_2023b</strain>
        <tissue evidence="3">Whole body</tissue>
    </source>
</reference>
<dbReference type="GO" id="GO:0020037">
    <property type="term" value="F:heme binding"/>
    <property type="evidence" value="ECO:0007669"/>
    <property type="project" value="InterPro"/>
</dbReference>
<comment type="caution">
    <text evidence="3">The sequence shown here is derived from an EMBL/GenBank/DDBJ whole genome shotgun (WGS) entry which is preliminary data.</text>
</comment>
<dbReference type="FunFam" id="1.10.640.10:FF:000009">
    <property type="entry name" value="Peroxidase, isoform B"/>
    <property type="match status" value="1"/>
</dbReference>
<keyword evidence="1" id="KW-0575">Peroxidase</keyword>
<organism evidence="3 4">
    <name type="scientific">Henosepilachna vigintioctopunctata</name>
    <dbReference type="NCBI Taxonomy" id="420089"/>
    <lineage>
        <taxon>Eukaryota</taxon>
        <taxon>Metazoa</taxon>
        <taxon>Ecdysozoa</taxon>
        <taxon>Arthropoda</taxon>
        <taxon>Hexapoda</taxon>
        <taxon>Insecta</taxon>
        <taxon>Pterygota</taxon>
        <taxon>Neoptera</taxon>
        <taxon>Endopterygota</taxon>
        <taxon>Coleoptera</taxon>
        <taxon>Polyphaga</taxon>
        <taxon>Cucujiformia</taxon>
        <taxon>Coccinelloidea</taxon>
        <taxon>Coccinellidae</taxon>
        <taxon>Epilachninae</taxon>
        <taxon>Epilachnini</taxon>
        <taxon>Henosepilachna</taxon>
    </lineage>
</organism>
<evidence type="ECO:0008006" key="5">
    <source>
        <dbReference type="Google" id="ProtNLM"/>
    </source>
</evidence>
<evidence type="ECO:0000313" key="4">
    <source>
        <dbReference type="Proteomes" id="UP001431783"/>
    </source>
</evidence>
<dbReference type="SUPFAM" id="SSF48113">
    <property type="entry name" value="Heme-dependent peroxidases"/>
    <property type="match status" value="1"/>
</dbReference>
<feature type="binding site" description="axial binding residue" evidence="2">
    <location>
        <position position="384"/>
    </location>
    <ligand>
        <name>heme b</name>
        <dbReference type="ChEBI" id="CHEBI:60344"/>
    </ligand>
    <ligandPart>
        <name>Fe</name>
        <dbReference type="ChEBI" id="CHEBI:18248"/>
    </ligandPart>
</feature>
<dbReference type="PANTHER" id="PTHR11475">
    <property type="entry name" value="OXIDASE/PEROXIDASE"/>
    <property type="match status" value="1"/>
</dbReference>
<dbReference type="InterPro" id="IPR037120">
    <property type="entry name" value="Haem_peroxidase_sf_animal"/>
</dbReference>
<dbReference type="InterPro" id="IPR010255">
    <property type="entry name" value="Haem_peroxidase_sf"/>
</dbReference>
<dbReference type="Proteomes" id="UP001431783">
    <property type="component" value="Unassembled WGS sequence"/>
</dbReference>
<dbReference type="Pfam" id="PF03098">
    <property type="entry name" value="An_peroxidase"/>
    <property type="match status" value="1"/>
</dbReference>
<dbReference type="InterPro" id="IPR019791">
    <property type="entry name" value="Haem_peroxidase_animal"/>
</dbReference>
<evidence type="ECO:0000256" key="2">
    <source>
        <dbReference type="PIRSR" id="PIRSR619791-2"/>
    </source>
</evidence>
<dbReference type="CDD" id="cd09823">
    <property type="entry name" value="peroxinectin_like"/>
    <property type="match status" value="1"/>
</dbReference>
<sequence length="645" mass="72874">MWYGSVFDSVGAFFANILIPLNIFAPENLPHTSRISYCGGGQLPTSCSNSIYRTFDGSCNNLETPILGMAFTTFSRLLPPKYADGMSAPPVSQSGEPLPLARQVSSTIYPDLKLLDFKYTLAAMQYGQFITHDISLAAGSSQIKARTTKCCSKSGQLQSDADDTNRCLPIILPENDPQRKDNRECIEFVRSRTDRDLGCGSNGKPVEQVNTVTSWLDLSLIYGNSEELNHQLREFKGGRMRVSKRDGKEWPPDTPNLSVLCDPEPGKKNPNVCYSTGDVRANQNPQLAVFQVIWLREHNKVVDGLAALNPKWSDEKLFQEARKICIAEHQYIAYYEWLPIHLGALNAYHKKLIYDTDQFVNDYRSDINPNVINEFTTAALRYFHSAIAGHLDIISSIRLTQGSLRLSDYFNNVDILEENGNFDGLTVSLATQPQYNVDNFHDSEVTQFLFRHMMKFGGDLKSADIQRSRDHGLASYNDARELCGHKRATTFLDFADLIILPLVLKLEILYKSVDDVDLTVAGSIENHIPGTLAGPTFLCIMAEQFTRMRVGDRFWFENGDQGTGFTLNQLNSIRQVRLSRLLCDNGNDIKYMQPNVFKQIFIGNYLQKCDTLPSVDLSLWKDKTRLRHQKLNTTNECDDLEFVQK</sequence>
<keyword evidence="2" id="KW-0479">Metal-binding</keyword>
<keyword evidence="2" id="KW-0408">Iron</keyword>
<proteinExistence type="predicted"/>
<dbReference type="GO" id="GO:0004601">
    <property type="term" value="F:peroxidase activity"/>
    <property type="evidence" value="ECO:0007669"/>
    <property type="project" value="UniProtKB-KW"/>
</dbReference>
<dbReference type="GO" id="GO:0046872">
    <property type="term" value="F:metal ion binding"/>
    <property type="evidence" value="ECO:0007669"/>
    <property type="project" value="UniProtKB-KW"/>
</dbReference>
<name>A0AAW1U207_9CUCU</name>
<dbReference type="EMBL" id="JARQZJ010000032">
    <property type="protein sequence ID" value="KAK9874566.1"/>
    <property type="molecule type" value="Genomic_DNA"/>
</dbReference>
<dbReference type="PROSITE" id="PS50292">
    <property type="entry name" value="PEROXIDASE_3"/>
    <property type="match status" value="1"/>
</dbReference>
<protein>
    <recommendedName>
        <fullName evidence="5">Peroxidase</fullName>
    </recommendedName>
</protein>
<dbReference type="Gene3D" id="1.10.640.10">
    <property type="entry name" value="Haem peroxidase domain superfamily, animal type"/>
    <property type="match status" value="1"/>
</dbReference>
<dbReference type="AlphaFoldDB" id="A0AAW1U207"/>
<keyword evidence="4" id="KW-1185">Reference proteome</keyword>
<keyword evidence="1" id="KW-0560">Oxidoreductase</keyword>
<accession>A0AAW1U207</accession>
<gene>
    <name evidence="3" type="ORF">WA026_005400</name>
</gene>
<dbReference type="PRINTS" id="PR00457">
    <property type="entry name" value="ANPEROXIDASE"/>
</dbReference>
<dbReference type="PANTHER" id="PTHR11475:SF86">
    <property type="entry name" value="PEROXIDASE"/>
    <property type="match status" value="1"/>
</dbReference>
<evidence type="ECO:0000256" key="1">
    <source>
        <dbReference type="ARBA" id="ARBA00022559"/>
    </source>
</evidence>
<evidence type="ECO:0000313" key="3">
    <source>
        <dbReference type="EMBL" id="KAK9874566.1"/>
    </source>
</evidence>
<dbReference type="GO" id="GO:0006979">
    <property type="term" value="P:response to oxidative stress"/>
    <property type="evidence" value="ECO:0007669"/>
    <property type="project" value="InterPro"/>
</dbReference>
<keyword evidence="2" id="KW-0349">Heme</keyword>